<dbReference type="CDD" id="cd06225">
    <property type="entry name" value="HAMP"/>
    <property type="match status" value="1"/>
</dbReference>
<dbReference type="EC" id="2.7.13.3" evidence="3"/>
<name>A0AAD0KJF8_9BACL</name>
<dbReference type="FunFam" id="3.30.565.10:FF:000006">
    <property type="entry name" value="Sensor histidine kinase WalK"/>
    <property type="match status" value="1"/>
</dbReference>
<evidence type="ECO:0000256" key="2">
    <source>
        <dbReference type="ARBA" id="ARBA00004651"/>
    </source>
</evidence>
<dbReference type="GO" id="GO:0005524">
    <property type="term" value="F:ATP binding"/>
    <property type="evidence" value="ECO:0007669"/>
    <property type="project" value="UniProtKB-KW"/>
</dbReference>
<keyword evidence="8" id="KW-0547">Nucleotide-binding</keyword>
<comment type="subcellular location">
    <subcellularLocation>
        <location evidence="2">Cell membrane</location>
        <topology evidence="2">Multi-pass membrane protein</topology>
    </subcellularLocation>
</comment>
<evidence type="ECO:0000256" key="4">
    <source>
        <dbReference type="ARBA" id="ARBA00022475"/>
    </source>
</evidence>
<keyword evidence="12" id="KW-0902">Two-component regulatory system</keyword>
<dbReference type="InterPro" id="IPR003660">
    <property type="entry name" value="HAMP_dom"/>
</dbReference>
<evidence type="ECO:0000256" key="11">
    <source>
        <dbReference type="ARBA" id="ARBA00022989"/>
    </source>
</evidence>
<keyword evidence="5" id="KW-0597">Phosphoprotein</keyword>
<evidence type="ECO:0000256" key="5">
    <source>
        <dbReference type="ARBA" id="ARBA00022553"/>
    </source>
</evidence>
<keyword evidence="9 17" id="KW-0418">Kinase</keyword>
<evidence type="ECO:0000313" key="17">
    <source>
        <dbReference type="EMBL" id="AWV34072.1"/>
    </source>
</evidence>
<feature type="domain" description="Histidine kinase" evidence="15">
    <location>
        <begin position="256"/>
        <end position="469"/>
    </location>
</feature>
<dbReference type="Gene3D" id="1.10.287.130">
    <property type="match status" value="1"/>
</dbReference>
<dbReference type="InterPro" id="IPR004358">
    <property type="entry name" value="Sig_transdc_His_kin-like_C"/>
</dbReference>
<dbReference type="GO" id="GO:0000155">
    <property type="term" value="F:phosphorelay sensor kinase activity"/>
    <property type="evidence" value="ECO:0007669"/>
    <property type="project" value="InterPro"/>
</dbReference>
<dbReference type="PROSITE" id="PS50109">
    <property type="entry name" value="HIS_KIN"/>
    <property type="match status" value="1"/>
</dbReference>
<dbReference type="SUPFAM" id="SSF158472">
    <property type="entry name" value="HAMP domain-like"/>
    <property type="match status" value="1"/>
</dbReference>
<dbReference type="PANTHER" id="PTHR45528:SF1">
    <property type="entry name" value="SENSOR HISTIDINE KINASE CPXA"/>
    <property type="match status" value="1"/>
</dbReference>
<dbReference type="FunFam" id="1.10.287.130:FF:000001">
    <property type="entry name" value="Two-component sensor histidine kinase"/>
    <property type="match status" value="1"/>
</dbReference>
<dbReference type="SUPFAM" id="SSF47384">
    <property type="entry name" value="Homodimeric domain of signal transducing histidine kinase"/>
    <property type="match status" value="1"/>
</dbReference>
<evidence type="ECO:0000256" key="8">
    <source>
        <dbReference type="ARBA" id="ARBA00022741"/>
    </source>
</evidence>
<evidence type="ECO:0000256" key="3">
    <source>
        <dbReference type="ARBA" id="ARBA00012438"/>
    </source>
</evidence>
<dbReference type="SMART" id="SM00388">
    <property type="entry name" value="HisKA"/>
    <property type="match status" value="1"/>
</dbReference>
<evidence type="ECO:0000256" key="10">
    <source>
        <dbReference type="ARBA" id="ARBA00022840"/>
    </source>
</evidence>
<dbReference type="Pfam" id="PF02518">
    <property type="entry name" value="HATPase_c"/>
    <property type="match status" value="1"/>
</dbReference>
<dbReference type="InterPro" id="IPR003594">
    <property type="entry name" value="HATPase_dom"/>
</dbReference>
<dbReference type="InterPro" id="IPR005467">
    <property type="entry name" value="His_kinase_dom"/>
</dbReference>
<dbReference type="Gene3D" id="3.30.565.10">
    <property type="entry name" value="Histidine kinase-like ATPase, C-terminal domain"/>
    <property type="match status" value="1"/>
</dbReference>
<dbReference type="EMBL" id="CP021965">
    <property type="protein sequence ID" value="AWV34072.1"/>
    <property type="molecule type" value="Genomic_DNA"/>
</dbReference>
<dbReference type="InterPro" id="IPR036890">
    <property type="entry name" value="HATPase_C_sf"/>
</dbReference>
<dbReference type="SMART" id="SM00387">
    <property type="entry name" value="HATPase_c"/>
    <property type="match status" value="1"/>
</dbReference>
<evidence type="ECO:0000259" key="16">
    <source>
        <dbReference type="PROSITE" id="PS50885"/>
    </source>
</evidence>
<dbReference type="AlphaFoldDB" id="A0AAD0KJF8"/>
<keyword evidence="6" id="KW-0808">Transferase</keyword>
<organism evidence="17 18">
    <name type="scientific">Paenibacillus odorifer</name>
    <dbReference type="NCBI Taxonomy" id="189426"/>
    <lineage>
        <taxon>Bacteria</taxon>
        <taxon>Bacillati</taxon>
        <taxon>Bacillota</taxon>
        <taxon>Bacilli</taxon>
        <taxon>Bacillales</taxon>
        <taxon>Paenibacillaceae</taxon>
        <taxon>Paenibacillus</taxon>
    </lineage>
</organism>
<feature type="domain" description="HAMP" evidence="16">
    <location>
        <begin position="196"/>
        <end position="248"/>
    </location>
</feature>
<evidence type="ECO:0000256" key="1">
    <source>
        <dbReference type="ARBA" id="ARBA00000085"/>
    </source>
</evidence>
<dbReference type="PRINTS" id="PR00344">
    <property type="entry name" value="BCTRLSENSOR"/>
</dbReference>
<dbReference type="Pfam" id="PF00672">
    <property type="entry name" value="HAMP"/>
    <property type="match status" value="1"/>
</dbReference>
<evidence type="ECO:0000313" key="18">
    <source>
        <dbReference type="Proteomes" id="UP000249163"/>
    </source>
</evidence>
<dbReference type="CDD" id="cd00082">
    <property type="entry name" value="HisKA"/>
    <property type="match status" value="1"/>
</dbReference>
<protein>
    <recommendedName>
        <fullName evidence="3">histidine kinase</fullName>
        <ecNumber evidence="3">2.7.13.3</ecNumber>
    </recommendedName>
</protein>
<dbReference type="SUPFAM" id="SSF55874">
    <property type="entry name" value="ATPase domain of HSP90 chaperone/DNA topoisomerase II/histidine kinase"/>
    <property type="match status" value="1"/>
</dbReference>
<feature type="transmembrane region" description="Helical" evidence="14">
    <location>
        <begin position="20"/>
        <end position="43"/>
    </location>
</feature>
<comment type="catalytic activity">
    <reaction evidence="1">
        <text>ATP + protein L-histidine = ADP + protein N-phospho-L-histidine.</text>
        <dbReference type="EC" id="2.7.13.3"/>
    </reaction>
</comment>
<evidence type="ECO:0000256" key="13">
    <source>
        <dbReference type="ARBA" id="ARBA00023136"/>
    </source>
</evidence>
<evidence type="ECO:0000256" key="7">
    <source>
        <dbReference type="ARBA" id="ARBA00022692"/>
    </source>
</evidence>
<keyword evidence="4" id="KW-1003">Cell membrane</keyword>
<evidence type="ECO:0000256" key="14">
    <source>
        <dbReference type="SAM" id="Phobius"/>
    </source>
</evidence>
<keyword evidence="11 14" id="KW-1133">Transmembrane helix</keyword>
<dbReference type="InterPro" id="IPR003661">
    <property type="entry name" value="HisK_dim/P_dom"/>
</dbReference>
<dbReference type="Gene3D" id="6.10.340.10">
    <property type="match status" value="1"/>
</dbReference>
<evidence type="ECO:0000256" key="9">
    <source>
        <dbReference type="ARBA" id="ARBA00022777"/>
    </source>
</evidence>
<dbReference type="InterPro" id="IPR050398">
    <property type="entry name" value="HssS/ArlS-like"/>
</dbReference>
<accession>A0AAD0KJF8</accession>
<keyword evidence="10" id="KW-0067">ATP-binding</keyword>
<gene>
    <name evidence="17" type="ORF">CD191_16440</name>
</gene>
<keyword evidence="13 14" id="KW-0472">Membrane</keyword>
<keyword evidence="7 14" id="KW-0812">Transmembrane</keyword>
<sequence>MERPRTMIKKGMRRQIVLHYILVVFLALLLVEVIFLLAIRTYYYDSVYSKIKNHISVSESFFQKNMIPSDNSIYLLQEVLERFSLSKTELEILSLNGDIITSSTGFQPDRTITTSDVPEAVGGSVGRWVGRQAGTNESVMAVSKMLQIHGQDKYVLRYITSLEEINNDLLNLTLLSTAIAAAVMAVVVGFSFGLANSIVKPLNNITAVSAQMAKGRFNVRIKGDYKFEIGDLASTLNYMAQEIVRSNQIKDDFISSISHELRTPLTSIKGWSETLVSGGYDPEETKLGVSIISKESERLIGLVEEILDFSKLQQNQMKLSIGVVDVKVLLQETILNVWAKAEKKRIHLLLECEDAIFVKGDANRLKQVFLNLVDNAVKFSHEDSSIELSAKRLSATETAIMVRDSGIGISEAHISRVKDRFFQVDALNGGTGLGLAISQQIVELHNGTLDMASELGKGTEVTVILPLTEPQPEVNSDEVTQITATFPELDDWET</sequence>
<dbReference type="SMART" id="SM00304">
    <property type="entry name" value="HAMP"/>
    <property type="match status" value="1"/>
</dbReference>
<dbReference type="Proteomes" id="UP000249163">
    <property type="component" value="Chromosome"/>
</dbReference>
<evidence type="ECO:0000256" key="12">
    <source>
        <dbReference type="ARBA" id="ARBA00023012"/>
    </source>
</evidence>
<proteinExistence type="predicted"/>
<dbReference type="InterPro" id="IPR036097">
    <property type="entry name" value="HisK_dim/P_sf"/>
</dbReference>
<feature type="transmembrane region" description="Helical" evidence="14">
    <location>
        <begin position="172"/>
        <end position="195"/>
    </location>
</feature>
<dbReference type="PANTHER" id="PTHR45528">
    <property type="entry name" value="SENSOR HISTIDINE KINASE CPXA"/>
    <property type="match status" value="1"/>
</dbReference>
<dbReference type="Pfam" id="PF00512">
    <property type="entry name" value="HisKA"/>
    <property type="match status" value="1"/>
</dbReference>
<reference evidence="17 18" key="1">
    <citation type="submission" date="2017-06" db="EMBL/GenBank/DDBJ databases">
        <title>Complete genome sequence of Paenibacillus odorifer CBA7130.</title>
        <authorList>
            <person name="Nam Y.-D."/>
            <person name="Kang J."/>
            <person name="Chung W.-H."/>
        </authorList>
    </citation>
    <scope>NUCLEOTIDE SEQUENCE [LARGE SCALE GENOMIC DNA]</scope>
    <source>
        <strain evidence="17 18">CBA7130</strain>
    </source>
</reference>
<dbReference type="PROSITE" id="PS50885">
    <property type="entry name" value="HAMP"/>
    <property type="match status" value="1"/>
</dbReference>
<dbReference type="GO" id="GO:0005886">
    <property type="term" value="C:plasma membrane"/>
    <property type="evidence" value="ECO:0007669"/>
    <property type="project" value="UniProtKB-SubCell"/>
</dbReference>
<evidence type="ECO:0000256" key="6">
    <source>
        <dbReference type="ARBA" id="ARBA00022679"/>
    </source>
</evidence>
<evidence type="ECO:0000259" key="15">
    <source>
        <dbReference type="PROSITE" id="PS50109"/>
    </source>
</evidence>